<dbReference type="STRING" id="8355.A0A1L8HNI6"/>
<dbReference type="AlphaFoldDB" id="A0A1L8HNI6"/>
<evidence type="ECO:0000256" key="4">
    <source>
        <dbReference type="ARBA" id="ARBA00022729"/>
    </source>
</evidence>
<comment type="function">
    <text evidence="7">Lysosomal thiol reductase that can reduce protein disulfide bonds. May facilitate the complete unfolding of proteins destined for lysosomal degradation. Plays an important role in antigen processing. Facilitates the generation of MHC class II-restricted epitodes from disulfide bond-containing antigen by the endocytic reduction of disulfide bonds. Also facilitates MHC class I-restricted recognition of exogenous antigens containing disulfide bonds by CD8+ T-cells or crosspresentation.</text>
</comment>
<dbReference type="PaxDb" id="8355-A0A1L8HNI6"/>
<dbReference type="Xenbase" id="XB-GENE-6486350">
    <property type="gene designation" value="ifi30.S"/>
</dbReference>
<dbReference type="Pfam" id="PF03227">
    <property type="entry name" value="GILT"/>
    <property type="match status" value="1"/>
</dbReference>
<evidence type="ECO:0000256" key="6">
    <source>
        <dbReference type="ARBA" id="ARBA00023180"/>
    </source>
</evidence>
<dbReference type="PANTHER" id="PTHR13234:SF8">
    <property type="entry name" value="GAMMA-INTERFERON-INDUCIBLE LYSOSOMAL THIOL REDUCTASE"/>
    <property type="match status" value="1"/>
</dbReference>
<dbReference type="GeneID" id="108706883"/>
<gene>
    <name evidence="11 12" type="primary">ifi30.S</name>
</gene>
<dbReference type="PROSITE" id="PS51110">
    <property type="entry name" value="SAP_A"/>
    <property type="match status" value="1"/>
</dbReference>
<dbReference type="InterPro" id="IPR004911">
    <property type="entry name" value="Interferon-induced_GILT"/>
</dbReference>
<accession>A0A1L8HNI6</accession>
<keyword evidence="8" id="KW-0676">Redox-active center</keyword>
<keyword evidence="8" id="KW-0560">Oxidoreductase</keyword>
<protein>
    <recommendedName>
        <fullName evidence="8">Gamma-interferon-inducible lysosomal thiol reductase</fullName>
        <ecNumber evidence="8">1.8.-.-</ecNumber>
    </recommendedName>
    <alternativeName>
        <fullName evidence="8">Gamma-interferon-inducible protein IP-30</fullName>
    </alternativeName>
</protein>
<dbReference type="PANTHER" id="PTHR13234">
    <property type="entry name" value="GAMMA-INTERFERON INDUCIBLE LYSOSOMAL THIOL REDUCTASE GILT"/>
    <property type="match status" value="1"/>
</dbReference>
<dbReference type="Bgee" id="108706883">
    <property type="expression patterns" value="Expressed in spleen and 19 other cell types or tissues"/>
</dbReference>
<keyword evidence="4 8" id="KW-0732">Signal</keyword>
<comment type="subcellular location">
    <subcellularLocation>
        <location evidence="8">Secreted</location>
    </subcellularLocation>
    <subcellularLocation>
        <location evidence="8">Lysosome</location>
    </subcellularLocation>
</comment>
<dbReference type="Proteomes" id="UP000186698">
    <property type="component" value="Chromosome 1S"/>
</dbReference>
<evidence type="ECO:0000256" key="5">
    <source>
        <dbReference type="ARBA" id="ARBA00023157"/>
    </source>
</evidence>
<dbReference type="OMA" id="YIEAQCP"/>
<keyword evidence="8" id="KW-0458">Lysosome</keyword>
<evidence type="ECO:0000256" key="1">
    <source>
        <dbReference type="ARBA" id="ARBA00005679"/>
    </source>
</evidence>
<reference evidence="11" key="1">
    <citation type="submission" date="2025-08" db="UniProtKB">
        <authorList>
            <consortium name="RefSeq"/>
        </authorList>
    </citation>
    <scope>IDENTIFICATION</scope>
    <source>
        <strain evidence="11">J_2021</strain>
        <tissue evidence="11">Erythrocytes</tissue>
    </source>
</reference>
<comment type="function">
    <text evidence="8">Lysosomal thiol reductase that can reduce protein disulfide bonds. Facilitates the complete unfolding of proteins destined for lysosomal degradation. Plays an important role in antigen processing.</text>
</comment>
<keyword evidence="10" id="KW-1185">Reference proteome</keyword>
<dbReference type="GO" id="GO:0016667">
    <property type="term" value="F:oxidoreductase activity, acting on a sulfur group of donors"/>
    <property type="evidence" value="ECO:0000318"/>
    <property type="project" value="GO_Central"/>
</dbReference>
<dbReference type="GO" id="GO:0016671">
    <property type="term" value="F:oxidoreductase activity, acting on a sulfur group of donors, disulfide as acceptor"/>
    <property type="evidence" value="ECO:0007669"/>
    <property type="project" value="UniProtKB-UniRule"/>
</dbReference>
<organism evidence="10 11">
    <name type="scientific">Xenopus laevis</name>
    <name type="common">African clawed frog</name>
    <dbReference type="NCBI Taxonomy" id="8355"/>
    <lineage>
        <taxon>Eukaryota</taxon>
        <taxon>Metazoa</taxon>
        <taxon>Chordata</taxon>
        <taxon>Craniata</taxon>
        <taxon>Vertebrata</taxon>
        <taxon>Euteleostomi</taxon>
        <taxon>Amphibia</taxon>
        <taxon>Batrachia</taxon>
        <taxon>Anura</taxon>
        <taxon>Pipoidea</taxon>
        <taxon>Pipidae</taxon>
        <taxon>Xenopodinae</taxon>
        <taxon>Xenopus</taxon>
        <taxon>Xenopus</taxon>
    </lineage>
</organism>
<dbReference type="GO" id="GO:0005576">
    <property type="term" value="C:extracellular region"/>
    <property type="evidence" value="ECO:0007669"/>
    <property type="project" value="UniProtKB-SubCell"/>
</dbReference>
<evidence type="ECO:0000259" key="9">
    <source>
        <dbReference type="PROSITE" id="PS51110"/>
    </source>
</evidence>
<dbReference type="OrthoDB" id="958254at2759"/>
<evidence type="ECO:0000256" key="8">
    <source>
        <dbReference type="RuleBase" id="RU369109"/>
    </source>
</evidence>
<comment type="subunit">
    <text evidence="2 8">Dimer; disulfide-linked.</text>
</comment>
<dbReference type="KEGG" id="xla:108706883"/>
<sequence>MRSYLFLLCALGAASQPICNHPPSAWCSSWEIAKECQVEKQCLEFYSNRDLVKSSAPSVQIDLYYESLCGGCRGFLIQQLFPTWLMLSEIINVTLVPYGNALETNVSGEWVFNCQHGPEECQGNMMETCLIHIIGDIYQYFPILFCMESSYNVTKSLESCLAVYAPDVALKTVLECVNGDLGNKLMHQNAQRTEGLNPPHEYVPWIVVDGMHTDELQSQAQSSLFHLVCSRYKGPKPDPCLTSEITPLKRDVLCIN</sequence>
<dbReference type="CTD" id="108706883"/>
<keyword evidence="6 8" id="KW-0325">Glycoprotein</keyword>
<evidence type="ECO:0000256" key="3">
    <source>
        <dbReference type="ARBA" id="ARBA00022525"/>
    </source>
</evidence>
<name>A0A1L8HNI6_XENLA</name>
<feature type="domain" description="Saposin A-type" evidence="9">
    <location>
        <begin position="12"/>
        <end position="52"/>
    </location>
</feature>
<dbReference type="GO" id="GO:0002376">
    <property type="term" value="P:immune system process"/>
    <property type="evidence" value="ECO:0007669"/>
    <property type="project" value="UniProtKB-KW"/>
</dbReference>
<evidence type="ECO:0000256" key="2">
    <source>
        <dbReference type="ARBA" id="ARBA00011615"/>
    </source>
</evidence>
<comment type="similarity">
    <text evidence="1 8">Belongs to the GILT family.</text>
</comment>
<dbReference type="RefSeq" id="XP_018099151.1">
    <property type="nucleotide sequence ID" value="XM_018243662.2"/>
</dbReference>
<evidence type="ECO:0000313" key="10">
    <source>
        <dbReference type="Proteomes" id="UP000186698"/>
    </source>
</evidence>
<evidence type="ECO:0000256" key="7">
    <source>
        <dbReference type="ARBA" id="ARBA00059163"/>
    </source>
</evidence>
<keyword evidence="5 8" id="KW-1015">Disulfide bond</keyword>
<dbReference type="InterPro" id="IPR003119">
    <property type="entry name" value="SAP_A"/>
</dbReference>
<dbReference type="AGR" id="Xenbase:XB-GENE-6486350"/>
<dbReference type="GO" id="GO:0005764">
    <property type="term" value="C:lysosome"/>
    <property type="evidence" value="ECO:0000318"/>
    <property type="project" value="GO_Central"/>
</dbReference>
<proteinExistence type="inferred from homology"/>
<evidence type="ECO:0000313" key="12">
    <source>
        <dbReference type="Xenbase" id="XB-GENE-6486350"/>
    </source>
</evidence>
<keyword evidence="3 8" id="KW-0964">Secreted</keyword>
<dbReference type="EC" id="1.8.-.-" evidence="8"/>
<keyword evidence="8" id="KW-0391">Immunity</keyword>
<evidence type="ECO:0000313" key="11">
    <source>
        <dbReference type="RefSeq" id="XP_018099151.1"/>
    </source>
</evidence>